<proteinExistence type="predicted"/>
<sequence>MRRDTLFYQLFKQFPGLIFELVDQKPPEAGEYQFDSIEVKETAFRIDGVFLPPDHANPKIAFFAEVQFQEDKDLYHRFFTEIMTFLYRHKVRYDNWFGVIIFPSRSLEPSNYLIHDVLVDSYKVKRIYLDELGDLEEQSLGIGLMLLTNTPENKAKEAAKTLLKKAQNTEVDNLEKQAIIDLVTKIMTYKFDKLTREEVEAMLLGPITEEPRAIREWKELGAKQGAKQEAVSLVMRLLNRRFGNVSDVLLPKIEQFSIEKIETLAEDLLDFSVLTDLENWLQQNQP</sequence>
<dbReference type="AlphaFoldDB" id="A0A6H2BWR4"/>
<dbReference type="Pfam" id="PF11103">
    <property type="entry name" value="DUF2887"/>
    <property type="match status" value="1"/>
</dbReference>
<dbReference type="RefSeq" id="WP_168695044.1">
    <property type="nucleotide sequence ID" value="NZ_CP051206.1"/>
</dbReference>
<dbReference type="Pfam" id="PF14261">
    <property type="entry name" value="DUF4351"/>
    <property type="match status" value="1"/>
</dbReference>
<evidence type="ECO:0000313" key="2">
    <source>
        <dbReference type="EMBL" id="QJB43531.1"/>
    </source>
</evidence>
<protein>
    <submittedName>
        <fullName evidence="2">DUF2887 domain-containing protein</fullName>
    </submittedName>
</protein>
<dbReference type="InterPro" id="IPR025587">
    <property type="entry name" value="DUF4351"/>
</dbReference>
<name>A0A6H2BWR4_DOLFA</name>
<gene>
    <name evidence="2" type="ORF">HGD76_04145</name>
</gene>
<reference evidence="2 3" key="2">
    <citation type="submission" date="2020-04" db="EMBL/GenBank/DDBJ databases">
        <authorList>
            <person name="Fomenkov A."/>
            <person name="Anton B.P."/>
            <person name="Roberts R.J."/>
        </authorList>
    </citation>
    <scope>NUCLEOTIDE SEQUENCE [LARGE SCALE GENOMIC DNA]</scope>
    <source>
        <strain evidence="2 3">CCAP 1403/13f</strain>
    </source>
</reference>
<accession>A0A6H2BWR4</accession>
<reference evidence="2 3" key="1">
    <citation type="submission" date="2020-04" db="EMBL/GenBank/DDBJ databases">
        <title>Genome-Wide Identification of 5-Methylcytosine Sites in Bacterial Genomes By High-Throughput Sequencing of MspJI Restriction Fragments.</title>
        <authorList>
            <person name="Wu V."/>
        </authorList>
    </citation>
    <scope>NUCLEOTIDE SEQUENCE [LARGE SCALE GENOMIC DNA]</scope>
    <source>
        <strain evidence="2 3">CCAP 1403/13f</strain>
    </source>
</reference>
<dbReference type="EMBL" id="CP051206">
    <property type="protein sequence ID" value="QJB43531.1"/>
    <property type="molecule type" value="Genomic_DNA"/>
</dbReference>
<dbReference type="PANTHER" id="PTHR35586">
    <property type="entry name" value="SLL1691 PROTEIN"/>
    <property type="match status" value="1"/>
</dbReference>
<organism evidence="2 3">
    <name type="scientific">Dolichospermum flos-aquae CCAP 1403/13F</name>
    <dbReference type="NCBI Taxonomy" id="315271"/>
    <lineage>
        <taxon>Bacteria</taxon>
        <taxon>Bacillati</taxon>
        <taxon>Cyanobacteriota</taxon>
        <taxon>Cyanophyceae</taxon>
        <taxon>Nostocales</taxon>
        <taxon>Aphanizomenonaceae</taxon>
        <taxon>Dolichospermum</taxon>
    </lineage>
</organism>
<evidence type="ECO:0000259" key="1">
    <source>
        <dbReference type="Pfam" id="PF14261"/>
    </source>
</evidence>
<dbReference type="PANTHER" id="PTHR35586:SF2">
    <property type="entry name" value="SLL1542 PROTEIN"/>
    <property type="match status" value="1"/>
</dbReference>
<dbReference type="KEGG" id="dfs:HGD76_04145"/>
<dbReference type="Proteomes" id="UP000502433">
    <property type="component" value="Chromosome"/>
</dbReference>
<dbReference type="InterPro" id="IPR022573">
    <property type="entry name" value="DUF2887"/>
</dbReference>
<evidence type="ECO:0000313" key="3">
    <source>
        <dbReference type="Proteomes" id="UP000502433"/>
    </source>
</evidence>
<feature type="domain" description="DUF4351" evidence="1">
    <location>
        <begin position="223"/>
        <end position="281"/>
    </location>
</feature>